<accession>A0A0C9ZQ74</accession>
<organism evidence="1 2">
    <name type="scientific">Pisolithus microcarpus 441</name>
    <dbReference type="NCBI Taxonomy" id="765257"/>
    <lineage>
        <taxon>Eukaryota</taxon>
        <taxon>Fungi</taxon>
        <taxon>Dikarya</taxon>
        <taxon>Basidiomycota</taxon>
        <taxon>Agaricomycotina</taxon>
        <taxon>Agaricomycetes</taxon>
        <taxon>Agaricomycetidae</taxon>
        <taxon>Boletales</taxon>
        <taxon>Sclerodermatineae</taxon>
        <taxon>Pisolithaceae</taxon>
        <taxon>Pisolithus</taxon>
    </lineage>
</organism>
<reference evidence="2" key="2">
    <citation type="submission" date="2015-01" db="EMBL/GenBank/DDBJ databases">
        <title>Evolutionary Origins and Diversification of the Mycorrhizal Mutualists.</title>
        <authorList>
            <consortium name="DOE Joint Genome Institute"/>
            <consortium name="Mycorrhizal Genomics Consortium"/>
            <person name="Kohler A."/>
            <person name="Kuo A."/>
            <person name="Nagy L.G."/>
            <person name="Floudas D."/>
            <person name="Copeland A."/>
            <person name="Barry K.W."/>
            <person name="Cichocki N."/>
            <person name="Veneault-Fourrey C."/>
            <person name="LaButti K."/>
            <person name="Lindquist E.A."/>
            <person name="Lipzen A."/>
            <person name="Lundell T."/>
            <person name="Morin E."/>
            <person name="Murat C."/>
            <person name="Riley R."/>
            <person name="Ohm R."/>
            <person name="Sun H."/>
            <person name="Tunlid A."/>
            <person name="Henrissat B."/>
            <person name="Grigoriev I.V."/>
            <person name="Hibbett D.S."/>
            <person name="Martin F."/>
        </authorList>
    </citation>
    <scope>NUCLEOTIDE SEQUENCE [LARGE SCALE GENOMIC DNA]</scope>
    <source>
        <strain evidence="2">441</strain>
    </source>
</reference>
<keyword evidence="2" id="KW-1185">Reference proteome</keyword>
<proteinExistence type="predicted"/>
<protein>
    <submittedName>
        <fullName evidence="1">Unplaced genomic scaffold scaffold_32, whole genome shotgun sequence</fullName>
    </submittedName>
</protein>
<dbReference type="HOGENOM" id="CLU_2475037_0_0_1"/>
<sequence length="88" mass="9981">IRYRWCGWNVASARFVLTPSSVRRSSKVPLEAFQANLFPSPSSNCHTLSPGRSPLVFLIHWSSCFFGRPRTLTATGLPAWFWMVPVKL</sequence>
<dbReference type="Proteomes" id="UP000054018">
    <property type="component" value="Unassembled WGS sequence"/>
</dbReference>
<dbReference type="AlphaFoldDB" id="A0A0C9ZQ74"/>
<reference evidence="1 2" key="1">
    <citation type="submission" date="2014-04" db="EMBL/GenBank/DDBJ databases">
        <authorList>
            <consortium name="DOE Joint Genome Institute"/>
            <person name="Kuo A."/>
            <person name="Kohler A."/>
            <person name="Costa M.D."/>
            <person name="Nagy L.G."/>
            <person name="Floudas D."/>
            <person name="Copeland A."/>
            <person name="Barry K.W."/>
            <person name="Cichocki N."/>
            <person name="Veneault-Fourrey C."/>
            <person name="LaButti K."/>
            <person name="Lindquist E.A."/>
            <person name="Lipzen A."/>
            <person name="Lundell T."/>
            <person name="Morin E."/>
            <person name="Murat C."/>
            <person name="Sun H."/>
            <person name="Tunlid A."/>
            <person name="Henrissat B."/>
            <person name="Grigoriev I.V."/>
            <person name="Hibbett D.S."/>
            <person name="Martin F."/>
            <person name="Nordberg H.P."/>
            <person name="Cantor M.N."/>
            <person name="Hua S.X."/>
        </authorList>
    </citation>
    <scope>NUCLEOTIDE SEQUENCE [LARGE SCALE GENOMIC DNA]</scope>
    <source>
        <strain evidence="1 2">441</strain>
    </source>
</reference>
<evidence type="ECO:0000313" key="1">
    <source>
        <dbReference type="EMBL" id="KIK24437.1"/>
    </source>
</evidence>
<feature type="non-terminal residue" evidence="1">
    <location>
        <position position="1"/>
    </location>
</feature>
<dbReference type="EMBL" id="KN833716">
    <property type="protein sequence ID" value="KIK24437.1"/>
    <property type="molecule type" value="Genomic_DNA"/>
</dbReference>
<name>A0A0C9ZQ74_9AGAM</name>
<gene>
    <name evidence="1" type="ORF">PISMIDRAFT_678302</name>
</gene>
<evidence type="ECO:0000313" key="2">
    <source>
        <dbReference type="Proteomes" id="UP000054018"/>
    </source>
</evidence>